<accession>A0ABP5B489</accession>
<dbReference type="RefSeq" id="WP_344009093.1">
    <property type="nucleotide sequence ID" value="NZ_BAAAMY010000014.1"/>
</dbReference>
<comment type="caution">
    <text evidence="1">The sequence shown here is derived from an EMBL/GenBank/DDBJ whole genome shotgun (WGS) entry which is preliminary data.</text>
</comment>
<dbReference type="Gene3D" id="3.40.50.1240">
    <property type="entry name" value="Phosphoglycerate mutase-like"/>
    <property type="match status" value="1"/>
</dbReference>
<sequence length="219" mass="23618">MTSPTTPPTAPPTGDERPGRTLVLVRHGRTAWNADGRAQGQTDVDLDELGHEQAARMAPVVAALGPSVLWCSDLARARDTASYVAKELGVEPTVDRRLREFHLGEREGVRRADWVARWPDERARFEDGDYDVVPGGERRAEVASRMGEVCRAVLDAVGPGETAAAVSHGGAIRTAVASLLGWDTPGASSLRGLDNCGWTRLAERTYGGPLRLVSWNEQA</sequence>
<dbReference type="EMBL" id="BAAAMY010000014">
    <property type="protein sequence ID" value="GAA1930260.1"/>
    <property type="molecule type" value="Genomic_DNA"/>
</dbReference>
<proteinExistence type="predicted"/>
<gene>
    <name evidence="1" type="ORF">GCM10009737_35260</name>
</gene>
<evidence type="ECO:0000313" key="2">
    <source>
        <dbReference type="Proteomes" id="UP001501612"/>
    </source>
</evidence>
<dbReference type="CDD" id="cd07067">
    <property type="entry name" value="HP_PGM_like"/>
    <property type="match status" value="1"/>
</dbReference>
<keyword evidence="2" id="KW-1185">Reference proteome</keyword>
<dbReference type="SUPFAM" id="SSF53254">
    <property type="entry name" value="Phosphoglycerate mutase-like"/>
    <property type="match status" value="1"/>
</dbReference>
<organism evidence="1 2">
    <name type="scientific">Nocardioides lentus</name>
    <dbReference type="NCBI Taxonomy" id="338077"/>
    <lineage>
        <taxon>Bacteria</taxon>
        <taxon>Bacillati</taxon>
        <taxon>Actinomycetota</taxon>
        <taxon>Actinomycetes</taxon>
        <taxon>Propionibacteriales</taxon>
        <taxon>Nocardioidaceae</taxon>
        <taxon>Nocardioides</taxon>
    </lineage>
</organism>
<evidence type="ECO:0000313" key="1">
    <source>
        <dbReference type="EMBL" id="GAA1930260.1"/>
    </source>
</evidence>
<dbReference type="PANTHER" id="PTHR48100">
    <property type="entry name" value="BROAD-SPECIFICITY PHOSPHATASE YOR283W-RELATED"/>
    <property type="match status" value="1"/>
</dbReference>
<dbReference type="InterPro" id="IPR013078">
    <property type="entry name" value="His_Pase_superF_clade-1"/>
</dbReference>
<protein>
    <submittedName>
        <fullName evidence="1">Histidine phosphatase family protein</fullName>
    </submittedName>
</protein>
<dbReference type="Pfam" id="PF00300">
    <property type="entry name" value="His_Phos_1"/>
    <property type="match status" value="1"/>
</dbReference>
<name>A0ABP5B489_9ACTN</name>
<reference evidence="2" key="1">
    <citation type="journal article" date="2019" name="Int. J. Syst. Evol. Microbiol.">
        <title>The Global Catalogue of Microorganisms (GCM) 10K type strain sequencing project: providing services to taxonomists for standard genome sequencing and annotation.</title>
        <authorList>
            <consortium name="The Broad Institute Genomics Platform"/>
            <consortium name="The Broad Institute Genome Sequencing Center for Infectious Disease"/>
            <person name="Wu L."/>
            <person name="Ma J."/>
        </authorList>
    </citation>
    <scope>NUCLEOTIDE SEQUENCE [LARGE SCALE GENOMIC DNA]</scope>
    <source>
        <strain evidence="2">JCM 14046</strain>
    </source>
</reference>
<dbReference type="InterPro" id="IPR029033">
    <property type="entry name" value="His_PPase_superfam"/>
</dbReference>
<dbReference type="InterPro" id="IPR050275">
    <property type="entry name" value="PGM_Phosphatase"/>
</dbReference>
<dbReference type="Proteomes" id="UP001501612">
    <property type="component" value="Unassembled WGS sequence"/>
</dbReference>
<dbReference type="PANTHER" id="PTHR48100:SF62">
    <property type="entry name" value="GLUCOSYL-3-PHOSPHOGLYCERATE PHOSPHATASE"/>
    <property type="match status" value="1"/>
</dbReference>
<dbReference type="SMART" id="SM00855">
    <property type="entry name" value="PGAM"/>
    <property type="match status" value="1"/>
</dbReference>